<dbReference type="Pfam" id="PF03323">
    <property type="entry name" value="GerA"/>
    <property type="match status" value="1"/>
</dbReference>
<dbReference type="PATRIC" id="fig|1036673.3.peg.5936"/>
<organism evidence="4 5">
    <name type="scientific">Paenibacillus mucilaginosus (strain KNP414)</name>
    <dbReference type="NCBI Taxonomy" id="1036673"/>
    <lineage>
        <taxon>Bacteria</taxon>
        <taxon>Bacillati</taxon>
        <taxon>Bacillota</taxon>
        <taxon>Bacilli</taxon>
        <taxon>Bacillales</taxon>
        <taxon>Paenibacillaceae</taxon>
        <taxon>Paenibacillus</taxon>
    </lineage>
</organism>
<dbReference type="Proteomes" id="UP000006620">
    <property type="component" value="Chromosome"/>
</dbReference>
<dbReference type="RefSeq" id="WP_013920043.1">
    <property type="nucleotide sequence ID" value="NC_015690.1"/>
</dbReference>
<accession>F8FLY3</accession>
<proteinExistence type="inferred from homology"/>
<feature type="transmembrane region" description="Helical" evidence="3">
    <location>
        <begin position="364"/>
        <end position="383"/>
    </location>
</feature>
<dbReference type="GO" id="GO:0009847">
    <property type="term" value="P:spore germination"/>
    <property type="evidence" value="ECO:0007669"/>
    <property type="project" value="InterPro"/>
</dbReference>
<dbReference type="EMBL" id="CP002869">
    <property type="protein sequence ID" value="AEI44899.1"/>
    <property type="molecule type" value="Genomic_DNA"/>
</dbReference>
<dbReference type="InterPro" id="IPR004995">
    <property type="entry name" value="Spore_Ger"/>
</dbReference>
<dbReference type="InterPro" id="IPR050768">
    <property type="entry name" value="UPF0353/GerABKA_families"/>
</dbReference>
<keyword evidence="3" id="KW-1133">Transmembrane helix</keyword>
<feature type="transmembrane region" description="Helical" evidence="3">
    <location>
        <begin position="422"/>
        <end position="448"/>
    </location>
</feature>
<dbReference type="HOGENOM" id="CLU_021639_4_1_9"/>
<evidence type="ECO:0000313" key="4">
    <source>
        <dbReference type="EMBL" id="AEI44899.1"/>
    </source>
</evidence>
<evidence type="ECO:0000256" key="3">
    <source>
        <dbReference type="SAM" id="Phobius"/>
    </source>
</evidence>
<dbReference type="PANTHER" id="PTHR22550:SF5">
    <property type="entry name" value="LEUCINE ZIPPER PROTEIN 4"/>
    <property type="match status" value="1"/>
</dbReference>
<dbReference type="KEGG" id="pms:KNP414_06378"/>
<keyword evidence="2 3" id="KW-0472">Membrane</keyword>
<dbReference type="AlphaFoldDB" id="F8FLY3"/>
<sequence length="469" mass="51862">MKHWGKNPPSSKDEVMVISSLLQIKAHIDGIFGNSDDLSLMEIRIGQKKALLCFLNSMTSSAYMMEHVIRPLSFANIDAACSQPLQVVKETCFGGMASELLCSVEGLDRMLVNGYAGLAVDEVAGVLAVDVKHLDARSVEEPTSQSVIRGPKEGFTESAQTNMSLIRRRLLNVNLRFEKHTIGEQSGTHLYIAYIEGGIDRDLLWKLRTSIQKTKINSVFDSGNIENILRPKGFALFPTIYSSERPDAICEFLLERRVAVIVNGSPYVLAFPAAMRDFFKSPEDQYQWVVFGNFTRYLRYAAFLISLFISALYIAATNYQQELVPTILLISIASQREGVPFPAVIEILLMEVTFEILREAGTRMPRIVGQAISVVGALVLGQAAVEAGIVGNFAVIIVAMAAISGFAAPVYTFGSNVRLLRFALIIIASLFGIYGLILSACFLIIHLIRLTTFGFSYFDPIRLFRSKSN</sequence>
<name>F8FLY3_PAEMK</name>
<protein>
    <submittedName>
        <fullName evidence="4">GerA spore germination protein</fullName>
    </submittedName>
</protein>
<gene>
    <name evidence="4" type="ordered locus">KNP414_06378</name>
</gene>
<feature type="transmembrane region" description="Helical" evidence="3">
    <location>
        <begin position="389"/>
        <end position="410"/>
    </location>
</feature>
<reference evidence="4 5" key="2">
    <citation type="journal article" date="2013" name="Genome Announc.">
        <title>Genome Sequence of Growth-Improving Paenibacillus mucilaginosus Strain KNP414.</title>
        <authorList>
            <person name="Lu J.J."/>
            <person name="Wang J.F."/>
            <person name="Hu X.F."/>
        </authorList>
    </citation>
    <scope>NUCLEOTIDE SEQUENCE [LARGE SCALE GENOMIC DNA]</scope>
    <source>
        <strain evidence="4 5">KNP414</strain>
    </source>
</reference>
<comment type="similarity">
    <text evidence="1">Belongs to the GerABKA family.</text>
</comment>
<evidence type="ECO:0000256" key="1">
    <source>
        <dbReference type="ARBA" id="ARBA00005278"/>
    </source>
</evidence>
<dbReference type="PIRSF" id="PIRSF005690">
    <property type="entry name" value="GerBA"/>
    <property type="match status" value="1"/>
</dbReference>
<feature type="transmembrane region" description="Helical" evidence="3">
    <location>
        <begin position="297"/>
        <end position="319"/>
    </location>
</feature>
<evidence type="ECO:0000313" key="5">
    <source>
        <dbReference type="Proteomes" id="UP000006620"/>
    </source>
</evidence>
<dbReference type="GO" id="GO:0016020">
    <property type="term" value="C:membrane"/>
    <property type="evidence" value="ECO:0007669"/>
    <property type="project" value="InterPro"/>
</dbReference>
<dbReference type="PANTHER" id="PTHR22550">
    <property type="entry name" value="SPORE GERMINATION PROTEIN"/>
    <property type="match status" value="1"/>
</dbReference>
<keyword evidence="3" id="KW-0812">Transmembrane</keyword>
<reference evidence="5" key="1">
    <citation type="submission" date="2011-06" db="EMBL/GenBank/DDBJ databases">
        <title>Complete genome sequence of Paenibacillus mucilaginosus KNP414.</title>
        <authorList>
            <person name="Wang J."/>
            <person name="Hu S."/>
            <person name="Hu X."/>
            <person name="Zhang B."/>
            <person name="Dong D."/>
            <person name="Zhang S."/>
            <person name="Zhao K."/>
            <person name="Wu D."/>
        </authorList>
    </citation>
    <scope>NUCLEOTIDE SEQUENCE [LARGE SCALE GENOMIC DNA]</scope>
    <source>
        <strain evidence="5">KNP414</strain>
    </source>
</reference>
<evidence type="ECO:0000256" key="2">
    <source>
        <dbReference type="ARBA" id="ARBA00023136"/>
    </source>
</evidence>